<gene>
    <name evidence="10" type="ORF">J2W55_000558</name>
</gene>
<dbReference type="InterPro" id="IPR017853">
    <property type="entry name" value="GH"/>
</dbReference>
<feature type="domain" description="Fibronectin type III-like" evidence="9">
    <location>
        <begin position="690"/>
        <end position="759"/>
    </location>
</feature>
<dbReference type="InterPro" id="IPR001764">
    <property type="entry name" value="Glyco_hydro_3_N"/>
</dbReference>
<evidence type="ECO:0000256" key="1">
    <source>
        <dbReference type="ARBA" id="ARBA00000448"/>
    </source>
</evidence>
<dbReference type="PANTHER" id="PTHR30620:SF16">
    <property type="entry name" value="LYSOSOMAL BETA GLUCOSIDASE"/>
    <property type="match status" value="1"/>
</dbReference>
<evidence type="ECO:0000256" key="2">
    <source>
        <dbReference type="ARBA" id="ARBA00005336"/>
    </source>
</evidence>
<keyword evidence="6 7" id="KW-0326">Glycosidase</keyword>
<dbReference type="InterPro" id="IPR051915">
    <property type="entry name" value="Cellulose_Degrad_GH3"/>
</dbReference>
<dbReference type="Pfam" id="PF00933">
    <property type="entry name" value="Glyco_hydro_3"/>
    <property type="match status" value="1"/>
</dbReference>
<dbReference type="Gene3D" id="2.60.40.10">
    <property type="entry name" value="Immunoglobulins"/>
    <property type="match status" value="1"/>
</dbReference>
<dbReference type="InterPro" id="IPR036881">
    <property type="entry name" value="Glyco_hydro_3_C_sf"/>
</dbReference>
<evidence type="ECO:0000256" key="7">
    <source>
        <dbReference type="RuleBase" id="RU361161"/>
    </source>
</evidence>
<dbReference type="SUPFAM" id="SSF52279">
    <property type="entry name" value="Beta-D-glucan exohydrolase, C-terminal domain"/>
    <property type="match status" value="1"/>
</dbReference>
<comment type="catalytic activity">
    <reaction evidence="1">
        <text>Hydrolysis of terminal, non-reducing beta-D-glucosyl residues with release of beta-D-glucose.</text>
        <dbReference type="EC" id="3.2.1.21"/>
    </reaction>
</comment>
<evidence type="ECO:0000256" key="4">
    <source>
        <dbReference type="ARBA" id="ARBA00022729"/>
    </source>
</evidence>
<dbReference type="SMART" id="SM01217">
    <property type="entry name" value="Fn3_like"/>
    <property type="match status" value="1"/>
</dbReference>
<dbReference type="PRINTS" id="PR00133">
    <property type="entry name" value="GLHYDRLASE3"/>
</dbReference>
<feature type="signal peptide" evidence="8">
    <location>
        <begin position="1"/>
        <end position="28"/>
    </location>
</feature>
<evidence type="ECO:0000256" key="8">
    <source>
        <dbReference type="SAM" id="SignalP"/>
    </source>
</evidence>
<protein>
    <recommendedName>
        <fullName evidence="3">beta-glucosidase</fullName>
        <ecNumber evidence="3">3.2.1.21</ecNumber>
    </recommendedName>
</protein>
<dbReference type="InterPro" id="IPR019800">
    <property type="entry name" value="Glyco_hydro_3_AS"/>
</dbReference>
<dbReference type="PANTHER" id="PTHR30620">
    <property type="entry name" value="PERIPLASMIC BETA-GLUCOSIDASE-RELATED"/>
    <property type="match status" value="1"/>
</dbReference>
<keyword evidence="11" id="KW-1185">Reference proteome</keyword>
<keyword evidence="4 8" id="KW-0732">Signal</keyword>
<dbReference type="NCBIfam" id="NF011678">
    <property type="entry name" value="PRK15098.1"/>
    <property type="match status" value="1"/>
</dbReference>
<dbReference type="Gene3D" id="3.40.50.1700">
    <property type="entry name" value="Glycoside hydrolase family 3 C-terminal domain"/>
    <property type="match status" value="1"/>
</dbReference>
<evidence type="ECO:0000256" key="5">
    <source>
        <dbReference type="ARBA" id="ARBA00022801"/>
    </source>
</evidence>
<dbReference type="InterPro" id="IPR036962">
    <property type="entry name" value="Glyco_hydro_3_N_sf"/>
</dbReference>
<dbReference type="RefSeq" id="WP_310091681.1">
    <property type="nucleotide sequence ID" value="NZ_JAVDUU010000001.1"/>
</dbReference>
<organism evidence="10 11">
    <name type="scientific">Mucilaginibacter pocheonensis</name>
    <dbReference type="NCBI Taxonomy" id="398050"/>
    <lineage>
        <taxon>Bacteria</taxon>
        <taxon>Pseudomonadati</taxon>
        <taxon>Bacteroidota</taxon>
        <taxon>Sphingobacteriia</taxon>
        <taxon>Sphingobacteriales</taxon>
        <taxon>Sphingobacteriaceae</taxon>
        <taxon>Mucilaginibacter</taxon>
    </lineage>
</organism>
<reference evidence="10 11" key="1">
    <citation type="submission" date="2023-07" db="EMBL/GenBank/DDBJ databases">
        <title>Sorghum-associated microbial communities from plants grown in Nebraska, USA.</title>
        <authorList>
            <person name="Schachtman D."/>
        </authorList>
    </citation>
    <scope>NUCLEOTIDE SEQUENCE [LARGE SCALE GENOMIC DNA]</scope>
    <source>
        <strain evidence="10 11">3262</strain>
    </source>
</reference>
<dbReference type="InterPro" id="IPR026891">
    <property type="entry name" value="Fn3-like"/>
</dbReference>
<comment type="caution">
    <text evidence="10">The sequence shown here is derived from an EMBL/GenBank/DDBJ whole genome shotgun (WGS) entry which is preliminary data.</text>
</comment>
<dbReference type="SUPFAM" id="SSF51445">
    <property type="entry name" value="(Trans)glycosidases"/>
    <property type="match status" value="1"/>
</dbReference>
<feature type="chain" id="PRO_5045255572" description="beta-glucosidase" evidence="8">
    <location>
        <begin position="29"/>
        <end position="771"/>
    </location>
</feature>
<dbReference type="PROSITE" id="PS00775">
    <property type="entry name" value="GLYCOSYL_HYDROL_F3"/>
    <property type="match status" value="1"/>
</dbReference>
<dbReference type="InterPro" id="IPR002772">
    <property type="entry name" value="Glyco_hydro_3_C"/>
</dbReference>
<dbReference type="GO" id="GO:0008422">
    <property type="term" value="F:beta-glucosidase activity"/>
    <property type="evidence" value="ECO:0007669"/>
    <property type="project" value="UniProtKB-EC"/>
</dbReference>
<comment type="similarity">
    <text evidence="2 7">Belongs to the glycosyl hydrolase 3 family.</text>
</comment>
<evidence type="ECO:0000256" key="3">
    <source>
        <dbReference type="ARBA" id="ARBA00012744"/>
    </source>
</evidence>
<dbReference type="Gene3D" id="3.20.20.300">
    <property type="entry name" value="Glycoside hydrolase, family 3, N-terminal domain"/>
    <property type="match status" value="1"/>
</dbReference>
<evidence type="ECO:0000313" key="10">
    <source>
        <dbReference type="EMBL" id="MDR6940730.1"/>
    </source>
</evidence>
<keyword evidence="5 7" id="KW-0378">Hydrolase</keyword>
<evidence type="ECO:0000313" key="11">
    <source>
        <dbReference type="Proteomes" id="UP001247620"/>
    </source>
</evidence>
<name>A0ABU1T670_9SPHI</name>
<dbReference type="Pfam" id="PF01915">
    <property type="entry name" value="Glyco_hydro_3_C"/>
    <property type="match status" value="1"/>
</dbReference>
<dbReference type="EC" id="3.2.1.21" evidence="3"/>
<evidence type="ECO:0000256" key="6">
    <source>
        <dbReference type="ARBA" id="ARBA00023295"/>
    </source>
</evidence>
<accession>A0ABU1T670</accession>
<evidence type="ECO:0000259" key="9">
    <source>
        <dbReference type="SMART" id="SM01217"/>
    </source>
</evidence>
<dbReference type="EMBL" id="JAVDUU010000001">
    <property type="protein sequence ID" value="MDR6940730.1"/>
    <property type="molecule type" value="Genomic_DNA"/>
</dbReference>
<dbReference type="InterPro" id="IPR013783">
    <property type="entry name" value="Ig-like_fold"/>
</dbReference>
<dbReference type="Pfam" id="PF14310">
    <property type="entry name" value="Fn3-like"/>
    <property type="match status" value="1"/>
</dbReference>
<sequence length="771" mass="84262">MKKYFSRRIINKVIPLCFVALLPFNKIAAQTKTEDTKMNAFVNGLMSKMTIDEKIGQLNLVTIGAATTGSVVNKGVEDKIKKGAIGGVFGIWGADHVKEVQDLAVKSTRLHIPLIFGLDVIHGHRTIFPIPLGLSASWDMGLIRRSAQIAAKEATAEGLNWVYSPMVDIARDARWGRISEGSGEDPWYGGQVARAMIEGYQGSSMKNADAVMACVKHFALYGGAEAGREYNTVDMSRIKMYQDYLPPYKAAVDAGAGSFMSSFNTIDGVPATGNQWLLTDVLRKQWGFKGFVVSDYTAVNEMEAHGLGDLQTVSALALKAGLDMDMVGEGFLTTLKKSLAEGKVTKQEIDQACRRVLEAKYKLGLFANPYKSIDATRESKDVLTPENRSEARNISKHSFVLLKNSAQTLPLKKTGSIALVGPLANNQRDMLGTWVVAGEWEKSISVMQGIKNVAGSGVTINYAKGANITEDSSFINRLNFFGQQMVTVDPKPADELLKEAVDAAKKSDVIVAVVGESQSMSGESSSRSDIDIPESQKNMLKELAKLGKPLVIVLFNGRPLTLTWEDEHANAILDVWAPGTEAGNAIADVLFGDYNPAGKITATFPRSVGQIPIYYNHKNTGRPYDGKGPSKFKSNYLDISNDPLYPFGYGLSYTTFSYSDVKLNKTKLKGNETLTATVTVSNTGKYAGEEVVQLYISDPVASISRSVKELKSFKKISLQPGEQKEVSFNITPDQLKFYNSQLKYDWEPGKFIIQIGTNSNDTHSASVEWGK</sequence>
<proteinExistence type="inferred from homology"/>
<dbReference type="Proteomes" id="UP001247620">
    <property type="component" value="Unassembled WGS sequence"/>
</dbReference>